<evidence type="ECO:0000259" key="9">
    <source>
        <dbReference type="PROSITE" id="PS51012"/>
    </source>
</evidence>
<sequence>MNALRRIFAITRKEIQILFARPLERRIIVLPPVILMFVFSWAATREVRNVDVAVLDRDHGAWSLELRRRLEGAPTFQSVREVTNMREAARALDLQRVLFILVFADDFSRRVEAGQPATVQVLLDGRRANAAQVAHNYVAAILEDVAQTTPLAEERTARVTPRVRVEAINWFNPNLEYTWFYLPNLIGLISMMMGFVITGLSVARERELGTFDQMLVSPARPTEIAVAKLIPGGLVALFHGTVFILGAHFIFHVPIVGSLATLYAGLLVFAVAVSGIGLMISSFAATQQQAFLGCFTVAVPLILLSGYASPVDNMPAALRTLGEIDPLRYFLALILGVFLKGISSHSTLVYLGKMTLIATVTTVVAIRMFRRRT</sequence>
<dbReference type="GO" id="GO:0140359">
    <property type="term" value="F:ABC-type transporter activity"/>
    <property type="evidence" value="ECO:0007669"/>
    <property type="project" value="InterPro"/>
</dbReference>
<dbReference type="GO" id="GO:0005886">
    <property type="term" value="C:plasma membrane"/>
    <property type="evidence" value="ECO:0007669"/>
    <property type="project" value="UniProtKB-SubCell"/>
</dbReference>
<proteinExistence type="inferred from homology"/>
<dbReference type="Gene3D" id="3.40.1710.10">
    <property type="entry name" value="abc type-2 transporter like domain"/>
    <property type="match status" value="1"/>
</dbReference>
<dbReference type="AlphaFoldDB" id="A0A9D2HCZ0"/>
<dbReference type="PANTHER" id="PTHR30294">
    <property type="entry name" value="MEMBRANE COMPONENT OF ABC TRANSPORTER YHHJ-RELATED"/>
    <property type="match status" value="1"/>
</dbReference>
<dbReference type="InterPro" id="IPR047817">
    <property type="entry name" value="ABC2_TM_bact-type"/>
</dbReference>
<reference evidence="10" key="1">
    <citation type="journal article" date="2021" name="PeerJ">
        <title>Extensive microbial diversity within the chicken gut microbiome revealed by metagenomics and culture.</title>
        <authorList>
            <person name="Gilroy R."/>
            <person name="Ravi A."/>
            <person name="Getino M."/>
            <person name="Pursley I."/>
            <person name="Horton D.L."/>
            <person name="Alikhan N.F."/>
            <person name="Baker D."/>
            <person name="Gharbi K."/>
            <person name="Hall N."/>
            <person name="Watson M."/>
            <person name="Adriaenssens E.M."/>
            <person name="Foster-Nyarko E."/>
            <person name="Jarju S."/>
            <person name="Secka A."/>
            <person name="Antonio M."/>
            <person name="Oren A."/>
            <person name="Chaudhuri R.R."/>
            <person name="La Ragione R."/>
            <person name="Hildebrand F."/>
            <person name="Pallen M.J."/>
        </authorList>
    </citation>
    <scope>NUCLEOTIDE SEQUENCE</scope>
    <source>
        <strain evidence="10">CHK186-16707</strain>
    </source>
</reference>
<comment type="subcellular location">
    <subcellularLocation>
        <location evidence="1">Cell membrane</location>
        <topology evidence="1">Multi-pass membrane protein</topology>
    </subcellularLocation>
</comment>
<feature type="transmembrane region" description="Helical" evidence="8">
    <location>
        <begin position="327"/>
        <end position="343"/>
    </location>
</feature>
<dbReference type="InterPro" id="IPR013525">
    <property type="entry name" value="ABC2_TM"/>
</dbReference>
<evidence type="ECO:0000256" key="3">
    <source>
        <dbReference type="ARBA" id="ARBA00022448"/>
    </source>
</evidence>
<keyword evidence="5 8" id="KW-0812">Transmembrane</keyword>
<organism evidence="10 11">
    <name type="scientific">Candidatus Mailhella merdigallinarum</name>
    <dbReference type="NCBI Taxonomy" id="2838658"/>
    <lineage>
        <taxon>Bacteria</taxon>
        <taxon>Pseudomonadati</taxon>
        <taxon>Thermodesulfobacteriota</taxon>
        <taxon>Desulfovibrionia</taxon>
        <taxon>Desulfovibrionales</taxon>
        <taxon>Desulfovibrionaceae</taxon>
        <taxon>Mailhella</taxon>
    </lineage>
</organism>
<keyword evidence="7 8" id="KW-0472">Membrane</keyword>
<keyword evidence="3" id="KW-0813">Transport</keyword>
<name>A0A9D2HCZ0_9BACT</name>
<protein>
    <submittedName>
        <fullName evidence="10">ABC transporter permease</fullName>
    </submittedName>
</protein>
<feature type="transmembrane region" description="Helical" evidence="8">
    <location>
        <begin position="224"/>
        <end position="250"/>
    </location>
</feature>
<dbReference type="InterPro" id="IPR051449">
    <property type="entry name" value="ABC-2_transporter_component"/>
</dbReference>
<evidence type="ECO:0000256" key="4">
    <source>
        <dbReference type="ARBA" id="ARBA00022475"/>
    </source>
</evidence>
<feature type="transmembrane region" description="Helical" evidence="8">
    <location>
        <begin position="290"/>
        <end position="307"/>
    </location>
</feature>
<dbReference type="PANTHER" id="PTHR30294:SF44">
    <property type="entry name" value="MULTIDRUG ABC TRANSPORTER PERMEASE YBHR-RELATED"/>
    <property type="match status" value="1"/>
</dbReference>
<reference evidence="10" key="2">
    <citation type="submission" date="2021-04" db="EMBL/GenBank/DDBJ databases">
        <authorList>
            <person name="Gilroy R."/>
        </authorList>
    </citation>
    <scope>NUCLEOTIDE SEQUENCE</scope>
    <source>
        <strain evidence="10">CHK186-16707</strain>
    </source>
</reference>
<evidence type="ECO:0000256" key="1">
    <source>
        <dbReference type="ARBA" id="ARBA00004651"/>
    </source>
</evidence>
<feature type="domain" description="ABC transmembrane type-2" evidence="9">
    <location>
        <begin position="135"/>
        <end position="372"/>
    </location>
</feature>
<feature type="transmembrane region" description="Helical" evidence="8">
    <location>
        <begin position="27"/>
        <end position="44"/>
    </location>
</feature>
<evidence type="ECO:0000313" key="11">
    <source>
        <dbReference type="Proteomes" id="UP000824225"/>
    </source>
</evidence>
<dbReference type="EMBL" id="DXAN01000023">
    <property type="protein sequence ID" value="HJA08947.1"/>
    <property type="molecule type" value="Genomic_DNA"/>
</dbReference>
<evidence type="ECO:0000313" key="10">
    <source>
        <dbReference type="EMBL" id="HJA08947.1"/>
    </source>
</evidence>
<comment type="caution">
    <text evidence="10">The sequence shown here is derived from an EMBL/GenBank/DDBJ whole genome shotgun (WGS) entry which is preliminary data.</text>
</comment>
<feature type="transmembrane region" description="Helical" evidence="8">
    <location>
        <begin position="262"/>
        <end position="283"/>
    </location>
</feature>
<evidence type="ECO:0000256" key="2">
    <source>
        <dbReference type="ARBA" id="ARBA00007783"/>
    </source>
</evidence>
<keyword evidence="6 8" id="KW-1133">Transmembrane helix</keyword>
<evidence type="ECO:0000256" key="6">
    <source>
        <dbReference type="ARBA" id="ARBA00022989"/>
    </source>
</evidence>
<dbReference type="PROSITE" id="PS51012">
    <property type="entry name" value="ABC_TM2"/>
    <property type="match status" value="1"/>
</dbReference>
<dbReference type="Proteomes" id="UP000824225">
    <property type="component" value="Unassembled WGS sequence"/>
</dbReference>
<comment type="similarity">
    <text evidence="2">Belongs to the ABC-2 integral membrane protein family.</text>
</comment>
<evidence type="ECO:0000256" key="8">
    <source>
        <dbReference type="SAM" id="Phobius"/>
    </source>
</evidence>
<accession>A0A9D2HCZ0</accession>
<feature type="transmembrane region" description="Helical" evidence="8">
    <location>
        <begin position="179"/>
        <end position="203"/>
    </location>
</feature>
<evidence type="ECO:0000256" key="7">
    <source>
        <dbReference type="ARBA" id="ARBA00023136"/>
    </source>
</evidence>
<dbReference type="Pfam" id="PF12698">
    <property type="entry name" value="ABC2_membrane_3"/>
    <property type="match status" value="1"/>
</dbReference>
<keyword evidence="4" id="KW-1003">Cell membrane</keyword>
<gene>
    <name evidence="10" type="ORF">H9962_07135</name>
</gene>
<evidence type="ECO:0000256" key="5">
    <source>
        <dbReference type="ARBA" id="ARBA00022692"/>
    </source>
</evidence>